<comment type="similarity">
    <text evidence="1">Belongs to the ATP-dependent DNA ligase family.</text>
</comment>
<dbReference type="PROSITE" id="PS00697">
    <property type="entry name" value="DNA_LIGASE_A1"/>
    <property type="match status" value="1"/>
</dbReference>
<feature type="domain" description="ATP-dependent DNA ligase family profile" evidence="7">
    <location>
        <begin position="497"/>
        <end position="691"/>
    </location>
</feature>
<evidence type="ECO:0000256" key="1">
    <source>
        <dbReference type="ARBA" id="ARBA00007572"/>
    </source>
</evidence>
<organism evidence="8 9">
    <name type="scientific">Dioszegia hungarica</name>
    <dbReference type="NCBI Taxonomy" id="4972"/>
    <lineage>
        <taxon>Eukaryota</taxon>
        <taxon>Fungi</taxon>
        <taxon>Dikarya</taxon>
        <taxon>Basidiomycota</taxon>
        <taxon>Agaricomycotina</taxon>
        <taxon>Tremellomycetes</taxon>
        <taxon>Tremellales</taxon>
        <taxon>Bulleribasidiaceae</taxon>
        <taxon>Dioszegia</taxon>
    </lineage>
</organism>
<feature type="region of interest" description="Disordered" evidence="6">
    <location>
        <begin position="594"/>
        <end position="644"/>
    </location>
</feature>
<sequence length="874" mass="96337">MFAGSSRKRAPSPTPLRDVKPETSSPKDVKPATITSTSAEAVKAIDFDTDAFLFRPSDIDISNWPKGRLPYSVLVGVYVQVSSTRSRLTIVRVLTNFLHLLIHASPIDLPPSLYLLSNHLLPSYLPCELGIGSQILSKAVQEVSGCQPRDLKKLWEKWGDPGDVAYEAKSTLRTLVTPAPLLVGDVYKRLLGLSKVKGSQSGKVKGDVVRKLMVQARGEEVRFLVRSLIGNLRIGAVRLTLLTSLARATALFHTPTDLINSVLPPPGPPPKAEKGQKRIPRPKVEPDLAREEVEVRCVEATKLVRKVYVRHPNYGDLVKGLEGHGLEGLEERVPVSVVGIPLSPMLGSITRSLNEVFTRLGNLPFTAEAKLDGQRVQIHARLDGPQGEEDGGGRWVTGEEGQKVWVRLFSRHLEDMTEKYPDICQLVLALLYRPVPPDPAAFPSTASVAPQRVIDLLHVKKISSFIMDAEVVAIDKDTGAYRTFQDLSNRAKKDVRVEDIKVVVSVFAFDLMSMNDETLLNSPFSHRRHILHTLFPAHAPIDPTQARFAHVESLDSTACADTPAEIQAFFEMVVEQKCEGLMVKLLESGEGLVGDDEEVEDDGAGEKIKKAKKGKGTEVDGGEVKEGGKGGKKKPLPATYEPDQRSQGWLKVKKDYLEGLGDSLDLVPIGAWWGQGRKAGWWSPILLACHNPETGALEAVCKCELIGRSSCSPGISGFTDAFYKDLLVRFPPHNAIPEKCNTDTTLGYYETNGLRPNVWFEPSEVWEIRGADITLSPVYPAAASLLGSERGLSMRFPRFMKRRDDKSWEQASTSQQFADMYRRQIKEAPARAAKVGAEGVGKVIRQGSEEAKGEEEVDDEGEDGQEEEEFEEEE</sequence>
<feature type="region of interest" description="Disordered" evidence="6">
    <location>
        <begin position="261"/>
        <end position="280"/>
    </location>
</feature>
<dbReference type="Proteomes" id="UP001164286">
    <property type="component" value="Unassembled WGS sequence"/>
</dbReference>
<feature type="compositionally biased region" description="Basic and acidic residues" evidence="6">
    <location>
        <begin position="271"/>
        <end position="280"/>
    </location>
</feature>
<keyword evidence="5" id="KW-0067">ATP-binding</keyword>
<evidence type="ECO:0000256" key="6">
    <source>
        <dbReference type="SAM" id="MobiDB-lite"/>
    </source>
</evidence>
<dbReference type="Pfam" id="PF04679">
    <property type="entry name" value="DNA_ligase_A_C"/>
    <property type="match status" value="1"/>
</dbReference>
<dbReference type="Pfam" id="PF04675">
    <property type="entry name" value="DNA_ligase_A_N"/>
    <property type="match status" value="1"/>
</dbReference>
<name>A0AA38H137_9TREE</name>
<dbReference type="Pfam" id="PF01068">
    <property type="entry name" value="DNA_ligase_A_M"/>
    <property type="match status" value="1"/>
</dbReference>
<dbReference type="SUPFAM" id="SSF50249">
    <property type="entry name" value="Nucleic acid-binding proteins"/>
    <property type="match status" value="1"/>
</dbReference>
<evidence type="ECO:0000256" key="5">
    <source>
        <dbReference type="ARBA" id="ARBA00022840"/>
    </source>
</evidence>
<evidence type="ECO:0000313" key="8">
    <source>
        <dbReference type="EMBL" id="KAI9632498.1"/>
    </source>
</evidence>
<dbReference type="InterPro" id="IPR016059">
    <property type="entry name" value="DNA_ligase_ATP-dep_CS"/>
</dbReference>
<dbReference type="PANTHER" id="PTHR45674:SF9">
    <property type="entry name" value="DNA LIGASE 3"/>
    <property type="match status" value="1"/>
</dbReference>
<protein>
    <submittedName>
        <fullName evidence="8">ATP-dependent DNA ligase</fullName>
    </submittedName>
</protein>
<dbReference type="GO" id="GO:0006281">
    <property type="term" value="P:DNA repair"/>
    <property type="evidence" value="ECO:0007669"/>
    <property type="project" value="InterPro"/>
</dbReference>
<dbReference type="GO" id="GO:0005634">
    <property type="term" value="C:nucleus"/>
    <property type="evidence" value="ECO:0007669"/>
    <property type="project" value="TreeGrafter"/>
</dbReference>
<dbReference type="AlphaFoldDB" id="A0AA38H137"/>
<reference evidence="8" key="1">
    <citation type="journal article" date="2022" name="G3 (Bethesda)">
        <title>High quality genome of the basidiomycete yeast Dioszegia hungarica PDD-24b-2 isolated from cloud water.</title>
        <authorList>
            <person name="Jarrige D."/>
            <person name="Haridas S."/>
            <person name="Bleykasten-Grosshans C."/>
            <person name="Joly M."/>
            <person name="Nadalig T."/>
            <person name="Sancelme M."/>
            <person name="Vuilleumier S."/>
            <person name="Grigoriev I.V."/>
            <person name="Amato P."/>
            <person name="Bringel F."/>
        </authorList>
    </citation>
    <scope>NUCLEOTIDE SEQUENCE</scope>
    <source>
        <strain evidence="8">PDD-24b-2</strain>
    </source>
</reference>
<feature type="compositionally biased region" description="Basic and acidic residues" evidence="6">
    <location>
        <begin position="615"/>
        <end position="629"/>
    </location>
</feature>
<dbReference type="RefSeq" id="XP_052942275.1">
    <property type="nucleotide sequence ID" value="XM_053086308.1"/>
</dbReference>
<evidence type="ECO:0000256" key="4">
    <source>
        <dbReference type="ARBA" id="ARBA00022741"/>
    </source>
</evidence>
<dbReference type="InterPro" id="IPR012308">
    <property type="entry name" value="DNA_ligase_ATP-dep_N"/>
</dbReference>
<feature type="compositionally biased region" description="Basic and acidic residues" evidence="6">
    <location>
        <begin position="17"/>
        <end position="30"/>
    </location>
</feature>
<gene>
    <name evidence="8" type="ORF">MKK02DRAFT_20743</name>
</gene>
<dbReference type="SUPFAM" id="SSF117018">
    <property type="entry name" value="ATP-dependent DNA ligase DNA-binding domain"/>
    <property type="match status" value="1"/>
</dbReference>
<dbReference type="Gene3D" id="3.30.1490.70">
    <property type="match status" value="1"/>
</dbReference>
<dbReference type="PANTHER" id="PTHR45674">
    <property type="entry name" value="DNA LIGASE 1/3 FAMILY MEMBER"/>
    <property type="match status" value="1"/>
</dbReference>
<feature type="compositionally biased region" description="Basic residues" evidence="6">
    <location>
        <begin position="1"/>
        <end position="10"/>
    </location>
</feature>
<dbReference type="InterPro" id="IPR036599">
    <property type="entry name" value="DNA_ligase_N_sf"/>
</dbReference>
<feature type="compositionally biased region" description="Acidic residues" evidence="6">
    <location>
        <begin position="594"/>
        <end position="603"/>
    </location>
</feature>
<dbReference type="GO" id="GO:0005524">
    <property type="term" value="F:ATP binding"/>
    <property type="evidence" value="ECO:0007669"/>
    <property type="project" value="UniProtKB-KW"/>
</dbReference>
<dbReference type="InterPro" id="IPR050191">
    <property type="entry name" value="ATP-dep_DNA_ligase"/>
</dbReference>
<dbReference type="Gene3D" id="2.40.50.140">
    <property type="entry name" value="Nucleic acid-binding proteins"/>
    <property type="match status" value="1"/>
</dbReference>
<dbReference type="Gene3D" id="3.30.470.30">
    <property type="entry name" value="DNA ligase/mRNA capping enzyme"/>
    <property type="match status" value="1"/>
</dbReference>
<comment type="caution">
    <text evidence="8">The sequence shown here is derived from an EMBL/GenBank/DDBJ whole genome shotgun (WGS) entry which is preliminary data.</text>
</comment>
<dbReference type="CDD" id="cd07969">
    <property type="entry name" value="OBF_DNA_ligase_I"/>
    <property type="match status" value="1"/>
</dbReference>
<dbReference type="PROSITE" id="PS50160">
    <property type="entry name" value="DNA_LIGASE_A3"/>
    <property type="match status" value="1"/>
</dbReference>
<dbReference type="InterPro" id="IPR012310">
    <property type="entry name" value="DNA_ligase_ATP-dep_cent"/>
</dbReference>
<dbReference type="InterPro" id="IPR012340">
    <property type="entry name" value="NA-bd_OB-fold"/>
</dbReference>
<dbReference type="EMBL" id="JAKWFO010000014">
    <property type="protein sequence ID" value="KAI9632498.1"/>
    <property type="molecule type" value="Genomic_DNA"/>
</dbReference>
<evidence type="ECO:0000259" key="7">
    <source>
        <dbReference type="PROSITE" id="PS50160"/>
    </source>
</evidence>
<evidence type="ECO:0000313" key="9">
    <source>
        <dbReference type="Proteomes" id="UP001164286"/>
    </source>
</evidence>
<keyword evidence="4" id="KW-0547">Nucleotide-binding</keyword>
<dbReference type="GeneID" id="77725509"/>
<dbReference type="GO" id="GO:0006310">
    <property type="term" value="P:DNA recombination"/>
    <property type="evidence" value="ECO:0007669"/>
    <property type="project" value="InterPro"/>
</dbReference>
<feature type="region of interest" description="Disordered" evidence="6">
    <location>
        <begin position="836"/>
        <end position="874"/>
    </location>
</feature>
<feature type="compositionally biased region" description="Acidic residues" evidence="6">
    <location>
        <begin position="852"/>
        <end position="874"/>
    </location>
</feature>
<accession>A0AA38H137</accession>
<dbReference type="FunFam" id="2.40.50.140:FF:000062">
    <property type="entry name" value="DNA ligase"/>
    <property type="match status" value="1"/>
</dbReference>
<proteinExistence type="inferred from homology"/>
<dbReference type="Gene3D" id="1.10.3260.10">
    <property type="entry name" value="DNA ligase, ATP-dependent, N-terminal domain"/>
    <property type="match status" value="1"/>
</dbReference>
<keyword evidence="2 8" id="KW-0436">Ligase</keyword>
<dbReference type="SUPFAM" id="SSF56091">
    <property type="entry name" value="DNA ligase/mRNA capping enzyme, catalytic domain"/>
    <property type="match status" value="1"/>
</dbReference>
<keyword evidence="9" id="KW-1185">Reference proteome</keyword>
<dbReference type="CDD" id="cd07900">
    <property type="entry name" value="Adenylation_DNA_ligase_I_Euk"/>
    <property type="match status" value="1"/>
</dbReference>
<evidence type="ECO:0000256" key="2">
    <source>
        <dbReference type="ARBA" id="ARBA00022598"/>
    </source>
</evidence>
<dbReference type="GO" id="GO:0006273">
    <property type="term" value="P:lagging strand elongation"/>
    <property type="evidence" value="ECO:0007669"/>
    <property type="project" value="TreeGrafter"/>
</dbReference>
<feature type="region of interest" description="Disordered" evidence="6">
    <location>
        <begin position="1"/>
        <end position="33"/>
    </location>
</feature>
<evidence type="ECO:0000256" key="3">
    <source>
        <dbReference type="ARBA" id="ARBA00022705"/>
    </source>
</evidence>
<dbReference type="GO" id="GO:0003910">
    <property type="term" value="F:DNA ligase (ATP) activity"/>
    <property type="evidence" value="ECO:0007669"/>
    <property type="project" value="InterPro"/>
</dbReference>
<dbReference type="GO" id="GO:0003677">
    <property type="term" value="F:DNA binding"/>
    <property type="evidence" value="ECO:0007669"/>
    <property type="project" value="InterPro"/>
</dbReference>
<dbReference type="InterPro" id="IPR012309">
    <property type="entry name" value="DNA_ligase_ATP-dep_C"/>
</dbReference>
<keyword evidence="3" id="KW-0235">DNA replication</keyword>